<dbReference type="InterPro" id="IPR003439">
    <property type="entry name" value="ABC_transporter-like_ATP-bd"/>
</dbReference>
<sequence length="232" mass="25814">MIPLIEFKSLSKRFGNHKVVEGVSFKLNKGEITTLIGQNGVGKTTLAKIILGLEPYDSGELIIAKDLRIGYVPQSLDLSFAIPITVKGLLEILSQHKTISKDFALSYFLDFEEIKNKDISEISGGQLQKVLLAGTIMSKPDLIILDEPTQYLDVASQQEFYKTLVELKNKFGITIFMISHDLFTVMKNSDQVICLNGHVCCSGKPTDIDSNSDFKNALSEIGVYIHTHDHKH</sequence>
<keyword evidence="7" id="KW-1278">Translocase</keyword>
<keyword evidence="5 12" id="KW-0067">ATP-binding</keyword>
<keyword evidence="3" id="KW-0547">Nucleotide-binding</keyword>
<evidence type="ECO:0000256" key="3">
    <source>
        <dbReference type="ARBA" id="ARBA00022741"/>
    </source>
</evidence>
<gene>
    <name evidence="12" type="ORF">Megvenef_00625</name>
</gene>
<dbReference type="InterPro" id="IPR050153">
    <property type="entry name" value="Metal_Ion_Import_ABC"/>
</dbReference>
<evidence type="ECO:0000256" key="7">
    <source>
        <dbReference type="ARBA" id="ARBA00022967"/>
    </source>
</evidence>
<feature type="domain" description="ABC transporter" evidence="11">
    <location>
        <begin position="5"/>
        <end position="221"/>
    </location>
</feature>
<accession>A0ABU5NC01</accession>
<evidence type="ECO:0000313" key="13">
    <source>
        <dbReference type="Proteomes" id="UP001291687"/>
    </source>
</evidence>
<evidence type="ECO:0000256" key="9">
    <source>
        <dbReference type="ARBA" id="ARBA00023136"/>
    </source>
</evidence>
<dbReference type="InterPro" id="IPR027417">
    <property type="entry name" value="P-loop_NTPase"/>
</dbReference>
<protein>
    <submittedName>
        <fullName evidence="12">Metal ABC transporter ATP-binding protein</fullName>
    </submittedName>
</protein>
<evidence type="ECO:0000256" key="5">
    <source>
        <dbReference type="ARBA" id="ARBA00022840"/>
    </source>
</evidence>
<evidence type="ECO:0000256" key="8">
    <source>
        <dbReference type="ARBA" id="ARBA00023065"/>
    </source>
</evidence>
<dbReference type="SUPFAM" id="SSF52540">
    <property type="entry name" value="P-loop containing nucleoside triphosphate hydrolases"/>
    <property type="match status" value="1"/>
</dbReference>
<dbReference type="GO" id="GO:0005524">
    <property type="term" value="F:ATP binding"/>
    <property type="evidence" value="ECO:0007669"/>
    <property type="project" value="UniProtKB-KW"/>
</dbReference>
<dbReference type="SMART" id="SM00382">
    <property type="entry name" value="AAA"/>
    <property type="match status" value="1"/>
</dbReference>
<evidence type="ECO:0000313" key="12">
    <source>
        <dbReference type="EMBL" id="MEA0970657.1"/>
    </source>
</evidence>
<comment type="function">
    <text evidence="10">Part of an ABC transporter complex. Transmembrane domains (TMD) form a pore in the inner membrane and the ATP-binding domain (NBD) is responsible for energy generation.</text>
</comment>
<dbReference type="InterPro" id="IPR003593">
    <property type="entry name" value="AAA+_ATPase"/>
</dbReference>
<dbReference type="InterPro" id="IPR017871">
    <property type="entry name" value="ABC_transporter-like_CS"/>
</dbReference>
<evidence type="ECO:0000256" key="6">
    <source>
        <dbReference type="ARBA" id="ARBA00022906"/>
    </source>
</evidence>
<dbReference type="PROSITE" id="PS50893">
    <property type="entry name" value="ABC_TRANSPORTER_2"/>
    <property type="match status" value="1"/>
</dbReference>
<name>A0ABU5NC01_9RICK</name>
<keyword evidence="1" id="KW-0813">Transport</keyword>
<keyword evidence="2" id="KW-1003">Cell membrane</keyword>
<dbReference type="PROSITE" id="PS00211">
    <property type="entry name" value="ABC_TRANSPORTER_1"/>
    <property type="match status" value="1"/>
</dbReference>
<keyword evidence="9" id="KW-0472">Membrane</keyword>
<dbReference type="EMBL" id="JARJFB010000034">
    <property type="protein sequence ID" value="MEA0970657.1"/>
    <property type="molecule type" value="Genomic_DNA"/>
</dbReference>
<organism evidence="12 13">
    <name type="scientific">Candidatus Megaera venefica</name>
    <dbReference type="NCBI Taxonomy" id="2055910"/>
    <lineage>
        <taxon>Bacteria</taxon>
        <taxon>Pseudomonadati</taxon>
        <taxon>Pseudomonadota</taxon>
        <taxon>Alphaproteobacteria</taxon>
        <taxon>Rickettsiales</taxon>
        <taxon>Rickettsiaceae</taxon>
        <taxon>Candidatus Megaera</taxon>
    </lineage>
</organism>
<dbReference type="PANTHER" id="PTHR42734:SF9">
    <property type="entry name" value="ZINC IMPORT ATP-BINDING PROTEIN ZNUC"/>
    <property type="match status" value="1"/>
</dbReference>
<evidence type="ECO:0000259" key="11">
    <source>
        <dbReference type="PROSITE" id="PS50893"/>
    </source>
</evidence>
<evidence type="ECO:0000256" key="1">
    <source>
        <dbReference type="ARBA" id="ARBA00022448"/>
    </source>
</evidence>
<keyword evidence="6" id="KW-0864">Zinc transport</keyword>
<dbReference type="Pfam" id="PF00005">
    <property type="entry name" value="ABC_tran"/>
    <property type="match status" value="1"/>
</dbReference>
<evidence type="ECO:0000256" key="4">
    <source>
        <dbReference type="ARBA" id="ARBA00022833"/>
    </source>
</evidence>
<proteinExistence type="predicted"/>
<dbReference type="Gene3D" id="3.40.50.300">
    <property type="entry name" value="P-loop containing nucleotide triphosphate hydrolases"/>
    <property type="match status" value="1"/>
</dbReference>
<reference evidence="12 13" key="1">
    <citation type="submission" date="2023-03" db="EMBL/GenBank/DDBJ databases">
        <title>Host association and intracellularity evolved multiple times independently in the Rickettsiales.</title>
        <authorList>
            <person name="Castelli M."/>
            <person name="Nardi T."/>
            <person name="Gammuto L."/>
            <person name="Bellinzona G."/>
            <person name="Sabaneyeva E."/>
            <person name="Potekhin A."/>
            <person name="Serra V."/>
            <person name="Petroni G."/>
            <person name="Sassera D."/>
        </authorList>
    </citation>
    <scope>NUCLEOTIDE SEQUENCE [LARGE SCALE GENOMIC DNA]</scope>
    <source>
        <strain evidence="12 13">Sr 2-6</strain>
    </source>
</reference>
<dbReference type="RefSeq" id="WP_322776559.1">
    <property type="nucleotide sequence ID" value="NZ_JARJFB010000034.1"/>
</dbReference>
<keyword evidence="13" id="KW-1185">Reference proteome</keyword>
<evidence type="ECO:0000256" key="2">
    <source>
        <dbReference type="ARBA" id="ARBA00022475"/>
    </source>
</evidence>
<comment type="caution">
    <text evidence="12">The sequence shown here is derived from an EMBL/GenBank/DDBJ whole genome shotgun (WGS) entry which is preliminary data.</text>
</comment>
<dbReference type="PANTHER" id="PTHR42734">
    <property type="entry name" value="METAL TRANSPORT SYSTEM ATP-BINDING PROTEIN TM_0124-RELATED"/>
    <property type="match status" value="1"/>
</dbReference>
<evidence type="ECO:0000256" key="10">
    <source>
        <dbReference type="ARBA" id="ARBA00024725"/>
    </source>
</evidence>
<keyword evidence="8" id="KW-0406">Ion transport</keyword>
<keyword evidence="4" id="KW-0862">Zinc</keyword>
<dbReference type="Proteomes" id="UP001291687">
    <property type="component" value="Unassembled WGS sequence"/>
</dbReference>